<name>A0ACC1HR68_9FUNG</name>
<sequence>MLELYSWGTIWPDDQDRLISFDPSCHSLITYMRLANIEHGLRTTTDPSISATGELPLLRDGNDLAESGYDHAVQYLKLQGFDLDHELTPRQKAESHAFITMIREHLVDVLA</sequence>
<keyword evidence="2" id="KW-1185">Reference proteome</keyword>
<reference evidence="1" key="1">
    <citation type="submission" date="2022-06" db="EMBL/GenBank/DDBJ databases">
        <title>Phylogenomic reconstructions and comparative analyses of Kickxellomycotina fungi.</title>
        <authorList>
            <person name="Reynolds N.K."/>
            <person name="Stajich J.E."/>
            <person name="Barry K."/>
            <person name="Grigoriev I.V."/>
            <person name="Crous P."/>
            <person name="Smith M.E."/>
        </authorList>
    </citation>
    <scope>NUCLEOTIDE SEQUENCE</scope>
    <source>
        <strain evidence="1">RSA 2271</strain>
    </source>
</reference>
<organism evidence="1 2">
    <name type="scientific">Spiromyces aspiralis</name>
    <dbReference type="NCBI Taxonomy" id="68401"/>
    <lineage>
        <taxon>Eukaryota</taxon>
        <taxon>Fungi</taxon>
        <taxon>Fungi incertae sedis</taxon>
        <taxon>Zoopagomycota</taxon>
        <taxon>Kickxellomycotina</taxon>
        <taxon>Kickxellomycetes</taxon>
        <taxon>Kickxellales</taxon>
        <taxon>Kickxellaceae</taxon>
        <taxon>Spiromyces</taxon>
    </lineage>
</organism>
<proteinExistence type="predicted"/>
<dbReference type="Proteomes" id="UP001145114">
    <property type="component" value="Unassembled WGS sequence"/>
</dbReference>
<feature type="non-terminal residue" evidence="1">
    <location>
        <position position="111"/>
    </location>
</feature>
<comment type="caution">
    <text evidence="1">The sequence shown here is derived from an EMBL/GenBank/DDBJ whole genome shotgun (WGS) entry which is preliminary data.</text>
</comment>
<accession>A0ACC1HR68</accession>
<evidence type="ECO:0000313" key="2">
    <source>
        <dbReference type="Proteomes" id="UP001145114"/>
    </source>
</evidence>
<evidence type="ECO:0000313" key="1">
    <source>
        <dbReference type="EMBL" id="KAJ1678771.1"/>
    </source>
</evidence>
<dbReference type="EMBL" id="JAMZIH010000870">
    <property type="protein sequence ID" value="KAJ1678771.1"/>
    <property type="molecule type" value="Genomic_DNA"/>
</dbReference>
<gene>
    <name evidence="1" type="ORF">EV182_003387</name>
</gene>
<protein>
    <submittedName>
        <fullName evidence="1">Uncharacterized protein</fullName>
    </submittedName>
</protein>